<evidence type="ECO:0000256" key="2">
    <source>
        <dbReference type="ARBA" id="ARBA00022801"/>
    </source>
</evidence>
<evidence type="ECO:0000313" key="5">
    <source>
        <dbReference type="Proteomes" id="UP000221980"/>
    </source>
</evidence>
<dbReference type="InterPro" id="IPR050792">
    <property type="entry name" value="ADP-ribosylglycohydrolase"/>
</dbReference>
<feature type="binding site" evidence="3">
    <location>
        <position position="330"/>
    </location>
    <ligand>
        <name>Mg(2+)</name>
        <dbReference type="ChEBI" id="CHEBI:18420"/>
        <label>1</label>
    </ligand>
</feature>
<feature type="binding site" evidence="3">
    <location>
        <position position="327"/>
    </location>
    <ligand>
        <name>Mg(2+)</name>
        <dbReference type="ChEBI" id="CHEBI:18420"/>
        <label>1</label>
    </ligand>
</feature>
<feature type="binding site" evidence="3">
    <location>
        <position position="70"/>
    </location>
    <ligand>
        <name>Mg(2+)</name>
        <dbReference type="ChEBI" id="CHEBI:18420"/>
        <label>1</label>
    </ligand>
</feature>
<dbReference type="PANTHER" id="PTHR16222:SF24">
    <property type="entry name" value="ADP-RIBOSYLHYDROLASE ARH3"/>
    <property type="match status" value="1"/>
</dbReference>
<comment type="caution">
    <text evidence="4">The sequence shown here is derived from an EMBL/GenBank/DDBJ whole genome shotgun (WGS) entry which is preliminary data.</text>
</comment>
<dbReference type="AlphaFoldDB" id="A0A2D0JNB2"/>
<comment type="similarity">
    <text evidence="1">Belongs to the ADP-ribosylglycohydrolase family.</text>
</comment>
<proteinExistence type="inferred from homology"/>
<dbReference type="PROSITE" id="PS00018">
    <property type="entry name" value="EF_HAND_1"/>
    <property type="match status" value="1"/>
</dbReference>
<dbReference type="Proteomes" id="UP000221980">
    <property type="component" value="Unassembled WGS sequence"/>
</dbReference>
<keyword evidence="3" id="KW-0460">Magnesium</keyword>
<dbReference type="EMBL" id="NITZ01000016">
    <property type="protein sequence ID" value="PHM47646.1"/>
    <property type="molecule type" value="Genomic_DNA"/>
</dbReference>
<dbReference type="OrthoDB" id="9798107at2"/>
<dbReference type="PANTHER" id="PTHR16222">
    <property type="entry name" value="ADP-RIBOSYLGLYCOHYDROLASE"/>
    <property type="match status" value="1"/>
</dbReference>
<accession>A0A2D0JNB2</accession>
<dbReference type="GO" id="GO:0046872">
    <property type="term" value="F:metal ion binding"/>
    <property type="evidence" value="ECO:0007669"/>
    <property type="project" value="UniProtKB-KW"/>
</dbReference>
<feature type="binding site" evidence="3">
    <location>
        <position position="69"/>
    </location>
    <ligand>
        <name>Mg(2+)</name>
        <dbReference type="ChEBI" id="CHEBI:18420"/>
        <label>1</label>
    </ligand>
</feature>
<keyword evidence="2" id="KW-0378">Hydrolase</keyword>
<reference evidence="4 5" key="1">
    <citation type="journal article" date="2017" name="Nat. Microbiol.">
        <title>Natural product diversity associated with the nematode symbionts Photorhabdus and Xenorhabdus.</title>
        <authorList>
            <person name="Tobias N.J."/>
            <person name="Wolff H."/>
            <person name="Djahanschiri B."/>
            <person name="Grundmann F."/>
            <person name="Kronenwerth M."/>
            <person name="Shi Y.M."/>
            <person name="Simonyi S."/>
            <person name="Grun P."/>
            <person name="Shapiro-Ilan D."/>
            <person name="Pidot S.J."/>
            <person name="Stinear T.P."/>
            <person name="Ebersberger I."/>
            <person name="Bode H.B."/>
        </authorList>
    </citation>
    <scope>NUCLEOTIDE SEQUENCE [LARGE SCALE GENOMIC DNA]</scope>
    <source>
        <strain evidence="4 5">DSM 17902</strain>
    </source>
</reference>
<dbReference type="Gene3D" id="1.10.4080.10">
    <property type="entry name" value="ADP-ribosylation/Crystallin J1"/>
    <property type="match status" value="1"/>
</dbReference>
<dbReference type="InterPro" id="IPR018247">
    <property type="entry name" value="EF_Hand_1_Ca_BS"/>
</dbReference>
<dbReference type="InterPro" id="IPR005502">
    <property type="entry name" value="Ribosyl_crysJ1"/>
</dbReference>
<sequence>MNSLREKKVINSALWAAAGDSIGWISELADDEGLKRRISDNYLQKPVNWSRKIGGYSGVNVNLPAGTYSDDTQLRLAISRCIRGNGEFDIESFAKIELPVWLSYALGAGRATKAAATNLMRKDTNWFSNFYKNNYIEYTDSGGNGTAMRIQPHVWSCKNLIERKYEVSVIKDSLVTHGHLLSVCGAILHADALQYALLNGKPASPVELEKIIDNFSAIPDIINSVYELKNFWLPNWENISGKNLYDEVELIRKESKEYLSNAVNTLKKKSKPSENYQAVIVALKCDKNERRGTATNTAIASSLLCHLFKDFSPYEAIISCVNLLGTDTDSIASMAGAILGCYNDIPHWDIQDSDYIIKEAIRLNKISEGNIATSFIYPNINKWQAPQTQSDTLVRNYEGNYYVIGLGTVNPIDNNISKTKTHSWQWMKFDFGQSILIKSKTGKVKIVEITQLRSIDVTQPDKPAKKENSVQHTYRPEQNSFNYDNNESNDLDIDEITTSLIKGGFNEQQLGRFLIEFADKKGLESCIAYAAIIGKAFISRKKKQ</sequence>
<gene>
    <name evidence="4" type="ORF">Xmir_02973</name>
</gene>
<keyword evidence="5" id="KW-1185">Reference proteome</keyword>
<evidence type="ECO:0000256" key="1">
    <source>
        <dbReference type="ARBA" id="ARBA00010702"/>
    </source>
</evidence>
<feature type="binding site" evidence="3">
    <location>
        <position position="71"/>
    </location>
    <ligand>
        <name>Mg(2+)</name>
        <dbReference type="ChEBI" id="CHEBI:18420"/>
        <label>1</label>
    </ligand>
</feature>
<comment type="cofactor">
    <cofactor evidence="3">
        <name>Mg(2+)</name>
        <dbReference type="ChEBI" id="CHEBI:18420"/>
    </cofactor>
    <text evidence="3">Binds 2 magnesium ions per subunit.</text>
</comment>
<keyword evidence="3" id="KW-0479">Metal-binding</keyword>
<dbReference type="GO" id="GO:0016787">
    <property type="term" value="F:hydrolase activity"/>
    <property type="evidence" value="ECO:0007669"/>
    <property type="project" value="UniProtKB-KW"/>
</dbReference>
<dbReference type="Pfam" id="PF03747">
    <property type="entry name" value="ADP_ribosyl_GH"/>
    <property type="match status" value="1"/>
</dbReference>
<organism evidence="4 5">
    <name type="scientific">Xenorhabdus miraniensis</name>
    <dbReference type="NCBI Taxonomy" id="351674"/>
    <lineage>
        <taxon>Bacteria</taxon>
        <taxon>Pseudomonadati</taxon>
        <taxon>Pseudomonadota</taxon>
        <taxon>Gammaproteobacteria</taxon>
        <taxon>Enterobacterales</taxon>
        <taxon>Morganellaceae</taxon>
        <taxon>Xenorhabdus</taxon>
    </lineage>
</organism>
<evidence type="ECO:0008006" key="6">
    <source>
        <dbReference type="Google" id="ProtNLM"/>
    </source>
</evidence>
<name>A0A2D0JNB2_9GAMM</name>
<feature type="binding site" evidence="3">
    <location>
        <position position="329"/>
    </location>
    <ligand>
        <name>Mg(2+)</name>
        <dbReference type="ChEBI" id="CHEBI:18420"/>
        <label>1</label>
    </ligand>
</feature>
<dbReference type="RefSeq" id="WP_099114998.1">
    <property type="nucleotide sequence ID" value="NZ_CAWNQI010000047.1"/>
</dbReference>
<evidence type="ECO:0000256" key="3">
    <source>
        <dbReference type="PIRSR" id="PIRSR605502-1"/>
    </source>
</evidence>
<evidence type="ECO:0000313" key="4">
    <source>
        <dbReference type="EMBL" id="PHM47646.1"/>
    </source>
</evidence>
<dbReference type="InterPro" id="IPR036705">
    <property type="entry name" value="Ribosyl_crysJ1_sf"/>
</dbReference>
<protein>
    <recommendedName>
        <fullName evidence="6">ADP-ribosylglycohydrolase</fullName>
    </recommendedName>
</protein>
<dbReference type="SUPFAM" id="SSF101478">
    <property type="entry name" value="ADP-ribosylglycohydrolase"/>
    <property type="match status" value="1"/>
</dbReference>